<organism evidence="1 4">
    <name type="scientific">Leptospira kmetyi</name>
    <dbReference type="NCBI Taxonomy" id="408139"/>
    <lineage>
        <taxon>Bacteria</taxon>
        <taxon>Pseudomonadati</taxon>
        <taxon>Spirochaetota</taxon>
        <taxon>Spirochaetia</taxon>
        <taxon>Leptospirales</taxon>
        <taxon>Leptospiraceae</taxon>
        <taxon>Leptospira</taxon>
    </lineage>
</organism>
<evidence type="ECO:0000313" key="4">
    <source>
        <dbReference type="Proteomes" id="UP000276407"/>
    </source>
</evidence>
<gene>
    <name evidence="2" type="ORF">CH378_20070</name>
    <name evidence="1" type="ORF">EFP84_19110</name>
</gene>
<dbReference type="Proteomes" id="UP000231919">
    <property type="component" value="Unassembled WGS sequence"/>
</dbReference>
<evidence type="ECO:0000313" key="2">
    <source>
        <dbReference type="EMBL" id="PJZ28013.1"/>
    </source>
</evidence>
<sequence>MKILRIAFVPQGVTRSGDKECVICLLKKKKKTENHLERFHFKNLKRNLDINSHLLNPRNGWKFFTKSNYKKNNKIKESNVDLLILRA</sequence>
<name>A0AAD0UX52_9LEPT</name>
<reference evidence="2 3" key="1">
    <citation type="submission" date="2017-07" db="EMBL/GenBank/DDBJ databases">
        <title>Leptospira spp. isolated from tropical soils.</title>
        <authorList>
            <person name="Thibeaux R."/>
            <person name="Iraola G."/>
            <person name="Ferres I."/>
            <person name="Bierque E."/>
            <person name="Girault D."/>
            <person name="Soupe-Gilbert M.-E."/>
            <person name="Picardeau M."/>
            <person name="Goarant C."/>
        </authorList>
    </citation>
    <scope>NUCLEOTIDE SEQUENCE [LARGE SCALE GENOMIC DNA]</scope>
    <source>
        <strain evidence="2 3">JW2-C-B1</strain>
    </source>
</reference>
<evidence type="ECO:0000313" key="3">
    <source>
        <dbReference type="Proteomes" id="UP000231919"/>
    </source>
</evidence>
<dbReference type="EMBL" id="CP033615">
    <property type="protein sequence ID" value="AYV57747.1"/>
    <property type="molecule type" value="Genomic_DNA"/>
</dbReference>
<keyword evidence="3" id="KW-1185">Reference proteome</keyword>
<dbReference type="AlphaFoldDB" id="A0AAD0UX52"/>
<protein>
    <submittedName>
        <fullName evidence="1">Uncharacterized protein</fullName>
    </submittedName>
</protein>
<dbReference type="KEGG" id="lkm:EFP84_19110"/>
<dbReference type="EMBL" id="NPDP01000052">
    <property type="protein sequence ID" value="PJZ28013.1"/>
    <property type="molecule type" value="Genomic_DNA"/>
</dbReference>
<reference evidence="1 4" key="2">
    <citation type="submission" date="2018-11" db="EMBL/GenBank/DDBJ databases">
        <title>Complete genome sequence of Leptospira kmetyi isolate LS 001/16 from soil sample associated with a leptospirosis patient in Kelantan.</title>
        <authorList>
            <person name="Muhammad Yusoff F."/>
            <person name="Muhammad Yusoff S."/>
            <person name="Ahmad M.N."/>
            <person name="Yusof N.Y."/>
            <person name="Aziah I."/>
        </authorList>
    </citation>
    <scope>NUCLEOTIDE SEQUENCE [LARGE SCALE GENOMIC DNA]</scope>
    <source>
        <strain evidence="1 4">LS 001/16</strain>
    </source>
</reference>
<evidence type="ECO:0000313" key="1">
    <source>
        <dbReference type="EMBL" id="AYV57747.1"/>
    </source>
</evidence>
<dbReference type="Proteomes" id="UP000276407">
    <property type="component" value="Chromosome 2"/>
</dbReference>
<accession>A0AAD0UX52</accession>
<proteinExistence type="predicted"/>